<dbReference type="GO" id="GO:0005737">
    <property type="term" value="C:cytoplasm"/>
    <property type="evidence" value="ECO:0007669"/>
    <property type="project" value="TreeGrafter"/>
</dbReference>
<gene>
    <name evidence="7" type="ORF">UFOPK2656_01714</name>
    <name evidence="8" type="ORF">UFOPK3099_00680</name>
    <name evidence="9" type="ORF">UFOPK3267_01909</name>
    <name evidence="10" type="ORF">UFOPK3651_01856</name>
    <name evidence="11" type="ORF">UFOPK3931_00829</name>
    <name evidence="6" type="ORF">UFOPK4189_01731</name>
</gene>
<evidence type="ECO:0000313" key="9">
    <source>
        <dbReference type="EMBL" id="CAB4852142.1"/>
    </source>
</evidence>
<dbReference type="Gene3D" id="3.40.30.10">
    <property type="entry name" value="Glutaredoxin"/>
    <property type="match status" value="1"/>
</dbReference>
<keyword evidence="3" id="KW-1015">Disulfide bond</keyword>
<dbReference type="PANTHER" id="PTHR45663">
    <property type="entry name" value="GEO12009P1"/>
    <property type="match status" value="1"/>
</dbReference>
<protein>
    <submittedName>
        <fullName evidence="8">Unannotated protein</fullName>
    </submittedName>
</protein>
<evidence type="ECO:0000256" key="2">
    <source>
        <dbReference type="ARBA" id="ARBA00022982"/>
    </source>
</evidence>
<accession>A0A6J6YSE4</accession>
<evidence type="ECO:0000256" key="3">
    <source>
        <dbReference type="ARBA" id="ARBA00023157"/>
    </source>
</evidence>
<evidence type="ECO:0000313" key="8">
    <source>
        <dbReference type="EMBL" id="CAB4810168.1"/>
    </source>
</evidence>
<dbReference type="PROSITE" id="PS51352">
    <property type="entry name" value="THIOREDOXIN_2"/>
    <property type="match status" value="1"/>
</dbReference>
<keyword evidence="2" id="KW-0249">Electron transport</keyword>
<evidence type="ECO:0000256" key="1">
    <source>
        <dbReference type="ARBA" id="ARBA00022448"/>
    </source>
</evidence>
<dbReference type="FunFam" id="3.40.30.10:FF:000001">
    <property type="entry name" value="Thioredoxin"/>
    <property type="match status" value="1"/>
</dbReference>
<evidence type="ECO:0000313" key="10">
    <source>
        <dbReference type="EMBL" id="CAB4936707.1"/>
    </source>
</evidence>
<dbReference type="EMBL" id="CAFBOL010000014">
    <property type="protein sequence ID" value="CAB4981398.1"/>
    <property type="molecule type" value="Genomic_DNA"/>
</dbReference>
<name>A0A6J6YSE4_9ZZZZ</name>
<dbReference type="PANTHER" id="PTHR45663:SF11">
    <property type="entry name" value="GEO12009P1"/>
    <property type="match status" value="1"/>
</dbReference>
<dbReference type="EMBL" id="CAESGF010000009">
    <property type="protein sequence ID" value="CAB4363962.1"/>
    <property type="molecule type" value="Genomic_DNA"/>
</dbReference>
<dbReference type="InterPro" id="IPR017937">
    <property type="entry name" value="Thioredoxin_CS"/>
</dbReference>
<keyword evidence="1" id="KW-0813">Transport</keyword>
<dbReference type="CDD" id="cd02947">
    <property type="entry name" value="TRX_family"/>
    <property type="match status" value="1"/>
</dbReference>
<evidence type="ECO:0000313" key="7">
    <source>
        <dbReference type="EMBL" id="CAB4725118.1"/>
    </source>
</evidence>
<dbReference type="EMBL" id="CAFAAV010000036">
    <property type="protein sequence ID" value="CAB4810168.1"/>
    <property type="molecule type" value="Genomic_DNA"/>
</dbReference>
<dbReference type="EMBL" id="CAFBMT010000009">
    <property type="protein sequence ID" value="CAB4936707.1"/>
    <property type="molecule type" value="Genomic_DNA"/>
</dbReference>
<dbReference type="GO" id="GO:0015035">
    <property type="term" value="F:protein-disulfide reductase activity"/>
    <property type="evidence" value="ECO:0007669"/>
    <property type="project" value="InterPro"/>
</dbReference>
<dbReference type="EMBL" id="CAFBIY010000112">
    <property type="protein sequence ID" value="CAB4852142.1"/>
    <property type="molecule type" value="Genomic_DNA"/>
</dbReference>
<evidence type="ECO:0000256" key="4">
    <source>
        <dbReference type="ARBA" id="ARBA00023284"/>
    </source>
</evidence>
<dbReference type="Pfam" id="PF00085">
    <property type="entry name" value="Thioredoxin"/>
    <property type="match status" value="1"/>
</dbReference>
<dbReference type="PROSITE" id="PS00194">
    <property type="entry name" value="THIOREDOXIN_1"/>
    <property type="match status" value="1"/>
</dbReference>
<dbReference type="AlphaFoldDB" id="A0A6J6YSE4"/>
<organism evidence="8">
    <name type="scientific">freshwater metagenome</name>
    <dbReference type="NCBI Taxonomy" id="449393"/>
    <lineage>
        <taxon>unclassified sequences</taxon>
        <taxon>metagenomes</taxon>
        <taxon>ecological metagenomes</taxon>
    </lineage>
</organism>
<evidence type="ECO:0000313" key="11">
    <source>
        <dbReference type="EMBL" id="CAB4981398.1"/>
    </source>
</evidence>
<reference evidence="8" key="1">
    <citation type="submission" date="2020-05" db="EMBL/GenBank/DDBJ databases">
        <authorList>
            <person name="Chiriac C."/>
            <person name="Salcher M."/>
            <person name="Ghai R."/>
            <person name="Kavagutti S V."/>
        </authorList>
    </citation>
    <scope>NUCLEOTIDE SEQUENCE</scope>
</reference>
<feature type="domain" description="Thioredoxin" evidence="5">
    <location>
        <begin position="4"/>
        <end position="109"/>
    </location>
</feature>
<dbReference type="PRINTS" id="PR00421">
    <property type="entry name" value="THIOREDOXIN"/>
</dbReference>
<dbReference type="NCBIfam" id="TIGR01068">
    <property type="entry name" value="thioredoxin"/>
    <property type="match status" value="1"/>
</dbReference>
<evidence type="ECO:0000259" key="5">
    <source>
        <dbReference type="PROSITE" id="PS51352"/>
    </source>
</evidence>
<dbReference type="InterPro" id="IPR005746">
    <property type="entry name" value="Thioredoxin"/>
</dbReference>
<proteinExistence type="predicted"/>
<dbReference type="SUPFAM" id="SSF52833">
    <property type="entry name" value="Thioredoxin-like"/>
    <property type="match status" value="1"/>
</dbReference>
<dbReference type="EMBL" id="CAEZYF010000009">
    <property type="protein sequence ID" value="CAB4725118.1"/>
    <property type="molecule type" value="Genomic_DNA"/>
</dbReference>
<sequence>MGNMIAADDQESFQREVLDSTVPVVVDFWAAWCGPCRMVAPELEALNEQYGGAIKVVKVDVDANQVAAAAYGVRSIPMIGLFEAGQMTKQTVGARPRHAIESELGLTRFKV</sequence>
<keyword evidence="4" id="KW-0676">Redox-active center</keyword>
<dbReference type="InterPro" id="IPR036249">
    <property type="entry name" value="Thioredoxin-like_sf"/>
</dbReference>
<evidence type="ECO:0000313" key="6">
    <source>
        <dbReference type="EMBL" id="CAB4363962.1"/>
    </source>
</evidence>
<dbReference type="InterPro" id="IPR013766">
    <property type="entry name" value="Thioredoxin_domain"/>
</dbReference>
<dbReference type="PIRSF" id="PIRSF000077">
    <property type="entry name" value="Thioredoxin"/>
    <property type="match status" value="1"/>
</dbReference>